<dbReference type="AlphaFoldDB" id="A0A1G8D2J7"/>
<evidence type="ECO:0000256" key="3">
    <source>
        <dbReference type="ARBA" id="ARBA00022448"/>
    </source>
</evidence>
<evidence type="ECO:0000256" key="9">
    <source>
        <dbReference type="ARBA" id="ARBA00023014"/>
    </source>
</evidence>
<evidence type="ECO:0000256" key="7">
    <source>
        <dbReference type="ARBA" id="ARBA00022982"/>
    </source>
</evidence>
<dbReference type="Pfam" id="PF14697">
    <property type="entry name" value="Fer4_21"/>
    <property type="match status" value="1"/>
</dbReference>
<gene>
    <name evidence="11" type="ORF">SAMN04488136_11842</name>
</gene>
<dbReference type="InterPro" id="IPR050572">
    <property type="entry name" value="Fe-S_Ferredoxin"/>
</dbReference>
<dbReference type="Gene3D" id="3.30.70.20">
    <property type="match status" value="1"/>
</dbReference>
<comment type="cofactor">
    <cofactor evidence="1">
        <name>[4Fe-4S] cluster</name>
        <dbReference type="ChEBI" id="CHEBI:49883"/>
    </cofactor>
</comment>
<keyword evidence="8" id="KW-0408">Iron</keyword>
<dbReference type="SUPFAM" id="SSF54862">
    <property type="entry name" value="4Fe-4S ferredoxins"/>
    <property type="match status" value="1"/>
</dbReference>
<protein>
    <submittedName>
        <fullName evidence="11">Ferredoxin III, nif-specific</fullName>
    </submittedName>
</protein>
<dbReference type="RefSeq" id="WP_093275500.1">
    <property type="nucleotide sequence ID" value="NZ_FNDD01000018.1"/>
</dbReference>
<reference evidence="11 12" key="1">
    <citation type="submission" date="2016-10" db="EMBL/GenBank/DDBJ databases">
        <authorList>
            <person name="de Groot N.N."/>
        </authorList>
    </citation>
    <scope>NUCLEOTIDE SEQUENCE [LARGE SCALE GENOMIC DNA]</scope>
    <source>
        <strain evidence="11 12">CGMCC 1.10228</strain>
    </source>
</reference>
<dbReference type="InterPro" id="IPR014283">
    <property type="entry name" value="FdIII_4_nif"/>
</dbReference>
<proteinExistence type="predicted"/>
<keyword evidence="5" id="KW-0479">Metal-binding</keyword>
<evidence type="ECO:0000256" key="8">
    <source>
        <dbReference type="ARBA" id="ARBA00023004"/>
    </source>
</evidence>
<dbReference type="PROSITE" id="PS51379">
    <property type="entry name" value="4FE4S_FER_2"/>
    <property type="match status" value="2"/>
</dbReference>
<dbReference type="PANTHER" id="PTHR43687:SF1">
    <property type="entry name" value="FERREDOXIN III"/>
    <property type="match status" value="1"/>
</dbReference>
<keyword evidence="7" id="KW-0249">Electron transport</keyword>
<keyword evidence="12" id="KW-1185">Reference proteome</keyword>
<evidence type="ECO:0000256" key="2">
    <source>
        <dbReference type="ARBA" id="ARBA00003532"/>
    </source>
</evidence>
<comment type="function">
    <text evidence="2">Ferredoxins are iron-sulfur proteins that transfer electrons in a wide variety of metabolic reactions.</text>
</comment>
<evidence type="ECO:0000259" key="10">
    <source>
        <dbReference type="PROSITE" id="PS51379"/>
    </source>
</evidence>
<keyword evidence="6" id="KW-0677">Repeat</keyword>
<evidence type="ECO:0000256" key="5">
    <source>
        <dbReference type="ARBA" id="ARBA00022723"/>
    </source>
</evidence>
<evidence type="ECO:0000256" key="4">
    <source>
        <dbReference type="ARBA" id="ARBA00022485"/>
    </source>
</evidence>
<sequence length="88" mass="9715">MDNVVGYTRGGTEWKPHFIDGLDEESCIGCGRCFKVCSRDVFDLIEADMEDDDEDDVMMVMTIKNGDDCIGCQACASVCSKKCHSFTA</sequence>
<evidence type="ECO:0000256" key="1">
    <source>
        <dbReference type="ARBA" id="ARBA00001966"/>
    </source>
</evidence>
<dbReference type="STRING" id="861298.SAMN04488136_11842"/>
<dbReference type="EMBL" id="FNDD01000018">
    <property type="protein sequence ID" value="SDH51400.1"/>
    <property type="molecule type" value="Genomic_DNA"/>
</dbReference>
<dbReference type="Proteomes" id="UP000198854">
    <property type="component" value="Unassembled WGS sequence"/>
</dbReference>
<keyword evidence="9" id="KW-0411">Iron-sulfur</keyword>
<keyword evidence="3" id="KW-0813">Transport</keyword>
<name>A0A1G8D2J7_9VIBR</name>
<feature type="domain" description="4Fe-4S ferredoxin-type" evidence="10">
    <location>
        <begin position="18"/>
        <end position="47"/>
    </location>
</feature>
<evidence type="ECO:0000256" key="6">
    <source>
        <dbReference type="ARBA" id="ARBA00022737"/>
    </source>
</evidence>
<dbReference type="NCBIfam" id="TIGR02936">
    <property type="entry name" value="fdxN_nitrog"/>
    <property type="match status" value="1"/>
</dbReference>
<evidence type="ECO:0000313" key="12">
    <source>
        <dbReference type="Proteomes" id="UP000198854"/>
    </source>
</evidence>
<accession>A0A1G8D2J7</accession>
<organism evidence="11 12">
    <name type="scientific">Vibrio xiamenensis</name>
    <dbReference type="NCBI Taxonomy" id="861298"/>
    <lineage>
        <taxon>Bacteria</taxon>
        <taxon>Pseudomonadati</taxon>
        <taxon>Pseudomonadota</taxon>
        <taxon>Gammaproteobacteria</taxon>
        <taxon>Vibrionales</taxon>
        <taxon>Vibrionaceae</taxon>
        <taxon>Vibrio</taxon>
    </lineage>
</organism>
<evidence type="ECO:0000313" key="11">
    <source>
        <dbReference type="EMBL" id="SDH51400.1"/>
    </source>
</evidence>
<dbReference type="GO" id="GO:0046872">
    <property type="term" value="F:metal ion binding"/>
    <property type="evidence" value="ECO:0007669"/>
    <property type="project" value="UniProtKB-KW"/>
</dbReference>
<dbReference type="PANTHER" id="PTHR43687">
    <property type="entry name" value="ADENYLYLSULFATE REDUCTASE, BETA SUBUNIT"/>
    <property type="match status" value="1"/>
</dbReference>
<keyword evidence="4" id="KW-0004">4Fe-4S</keyword>
<dbReference type="InterPro" id="IPR017896">
    <property type="entry name" value="4Fe4S_Fe-S-bd"/>
</dbReference>
<feature type="domain" description="4Fe-4S ferredoxin-type" evidence="10">
    <location>
        <begin position="59"/>
        <end position="88"/>
    </location>
</feature>
<dbReference type="GO" id="GO:0051539">
    <property type="term" value="F:4 iron, 4 sulfur cluster binding"/>
    <property type="evidence" value="ECO:0007669"/>
    <property type="project" value="UniProtKB-KW"/>
</dbReference>
<dbReference type="OrthoDB" id="9810688at2"/>